<evidence type="ECO:0000256" key="5">
    <source>
        <dbReference type="SAM" id="Phobius"/>
    </source>
</evidence>
<name>A0A0D2NN37_GOSRA</name>
<keyword evidence="3" id="KW-0813">Transport</keyword>
<accession>A0A0D2NN37</accession>
<evidence type="ECO:0000256" key="2">
    <source>
        <dbReference type="ARBA" id="ARBA00007557"/>
    </source>
</evidence>
<dbReference type="CDD" id="cd01714">
    <property type="entry name" value="ETF_beta"/>
    <property type="match status" value="1"/>
</dbReference>
<keyword evidence="5" id="KW-1133">Transmembrane helix</keyword>
<evidence type="ECO:0000259" key="6">
    <source>
        <dbReference type="SMART" id="SM00893"/>
    </source>
</evidence>
<dbReference type="InterPro" id="IPR033948">
    <property type="entry name" value="ETF_beta_N"/>
</dbReference>
<evidence type="ECO:0000256" key="4">
    <source>
        <dbReference type="ARBA" id="ARBA00022982"/>
    </source>
</evidence>
<feature type="transmembrane region" description="Helical" evidence="5">
    <location>
        <begin position="160"/>
        <end position="181"/>
    </location>
</feature>
<comment type="similarity">
    <text evidence="2">Belongs to the ETF beta-subunit/FixA family.</text>
</comment>
<dbReference type="InterPro" id="IPR012255">
    <property type="entry name" value="ETF_b"/>
</dbReference>
<gene>
    <name evidence="7" type="ORF">B456_006G072000</name>
</gene>
<evidence type="ECO:0000256" key="3">
    <source>
        <dbReference type="ARBA" id="ARBA00022448"/>
    </source>
</evidence>
<dbReference type="SMART" id="SM00893">
    <property type="entry name" value="ETF"/>
    <property type="match status" value="1"/>
</dbReference>
<dbReference type="GO" id="GO:0009063">
    <property type="term" value="P:amino acid catabolic process"/>
    <property type="evidence" value="ECO:0007669"/>
    <property type="project" value="TreeGrafter"/>
</dbReference>
<dbReference type="InterPro" id="IPR014729">
    <property type="entry name" value="Rossmann-like_a/b/a_fold"/>
</dbReference>
<sequence length="183" mass="20176">MKIMVAVKRVVDYAVKIRIKPDKSGVETQNVKMSMNPFCEIALEEALKIKESGLAKEVVAVTMGPSNCVDTLRTGLAMGADRGIHVEAARDLVPLSVAKVLKKLVEVENPGLLILGKQAIDDDCNQTGQMIAALLGWPQGTFASKVSSTVILFGNYPSIAIYYFAFYLFFWFITYVFIVHIKL</sequence>
<dbReference type="SUPFAM" id="SSF52402">
    <property type="entry name" value="Adenine nucleotide alpha hydrolases-like"/>
    <property type="match status" value="1"/>
</dbReference>
<keyword evidence="8" id="KW-1185">Reference proteome</keyword>
<dbReference type="Gramene" id="KJB34557">
    <property type="protein sequence ID" value="KJB34557"/>
    <property type="gene ID" value="B456_006G072000"/>
</dbReference>
<evidence type="ECO:0000313" key="8">
    <source>
        <dbReference type="Proteomes" id="UP000032304"/>
    </source>
</evidence>
<dbReference type="Proteomes" id="UP000032304">
    <property type="component" value="Chromosome 6"/>
</dbReference>
<keyword evidence="5" id="KW-0472">Membrane</keyword>
<dbReference type="InterPro" id="IPR014730">
    <property type="entry name" value="ETF_a/b_N"/>
</dbReference>
<dbReference type="Pfam" id="PF01012">
    <property type="entry name" value="ETF"/>
    <property type="match status" value="1"/>
</dbReference>
<dbReference type="AlphaFoldDB" id="A0A0D2NN37"/>
<protein>
    <recommendedName>
        <fullName evidence="6">Electron transfer flavoprotein alpha/beta-subunit N-terminal domain-containing protein</fullName>
    </recommendedName>
</protein>
<dbReference type="EMBL" id="CM001745">
    <property type="protein sequence ID" value="KJB34557.1"/>
    <property type="molecule type" value="Genomic_DNA"/>
</dbReference>
<comment type="subcellular location">
    <subcellularLocation>
        <location evidence="1">Mitochondrion matrix</location>
    </subcellularLocation>
</comment>
<keyword evidence="5" id="KW-0812">Transmembrane</keyword>
<feature type="domain" description="Electron transfer flavoprotein alpha/beta-subunit N-terminal" evidence="6">
    <location>
        <begin position="23"/>
        <end position="183"/>
    </location>
</feature>
<keyword evidence="4" id="KW-0249">Electron transport</keyword>
<proteinExistence type="inferred from homology"/>
<dbReference type="PANTHER" id="PTHR21294:SF8">
    <property type="entry name" value="ELECTRON TRANSFER FLAVOPROTEIN SUBUNIT BETA"/>
    <property type="match status" value="1"/>
</dbReference>
<organism evidence="7 8">
    <name type="scientific">Gossypium raimondii</name>
    <name type="common">Peruvian cotton</name>
    <name type="synonym">Gossypium klotzschianum subsp. raimondii</name>
    <dbReference type="NCBI Taxonomy" id="29730"/>
    <lineage>
        <taxon>Eukaryota</taxon>
        <taxon>Viridiplantae</taxon>
        <taxon>Streptophyta</taxon>
        <taxon>Embryophyta</taxon>
        <taxon>Tracheophyta</taxon>
        <taxon>Spermatophyta</taxon>
        <taxon>Magnoliopsida</taxon>
        <taxon>eudicotyledons</taxon>
        <taxon>Gunneridae</taxon>
        <taxon>Pentapetalae</taxon>
        <taxon>rosids</taxon>
        <taxon>malvids</taxon>
        <taxon>Malvales</taxon>
        <taxon>Malvaceae</taxon>
        <taxon>Malvoideae</taxon>
        <taxon>Gossypium</taxon>
    </lineage>
</organism>
<dbReference type="GO" id="GO:0009055">
    <property type="term" value="F:electron transfer activity"/>
    <property type="evidence" value="ECO:0007669"/>
    <property type="project" value="InterPro"/>
</dbReference>
<reference evidence="7 8" key="1">
    <citation type="journal article" date="2012" name="Nature">
        <title>Repeated polyploidization of Gossypium genomes and the evolution of spinnable cotton fibres.</title>
        <authorList>
            <person name="Paterson A.H."/>
            <person name="Wendel J.F."/>
            <person name="Gundlach H."/>
            <person name="Guo H."/>
            <person name="Jenkins J."/>
            <person name="Jin D."/>
            <person name="Llewellyn D."/>
            <person name="Showmaker K.C."/>
            <person name="Shu S."/>
            <person name="Udall J."/>
            <person name="Yoo M.J."/>
            <person name="Byers R."/>
            <person name="Chen W."/>
            <person name="Doron-Faigenboim A."/>
            <person name="Duke M.V."/>
            <person name="Gong L."/>
            <person name="Grimwood J."/>
            <person name="Grover C."/>
            <person name="Grupp K."/>
            <person name="Hu G."/>
            <person name="Lee T.H."/>
            <person name="Li J."/>
            <person name="Lin L."/>
            <person name="Liu T."/>
            <person name="Marler B.S."/>
            <person name="Page J.T."/>
            <person name="Roberts A.W."/>
            <person name="Romanel E."/>
            <person name="Sanders W.S."/>
            <person name="Szadkowski E."/>
            <person name="Tan X."/>
            <person name="Tang H."/>
            <person name="Xu C."/>
            <person name="Wang J."/>
            <person name="Wang Z."/>
            <person name="Zhang D."/>
            <person name="Zhang L."/>
            <person name="Ashrafi H."/>
            <person name="Bedon F."/>
            <person name="Bowers J.E."/>
            <person name="Brubaker C.L."/>
            <person name="Chee P.W."/>
            <person name="Das S."/>
            <person name="Gingle A.R."/>
            <person name="Haigler C.H."/>
            <person name="Harker D."/>
            <person name="Hoffmann L.V."/>
            <person name="Hovav R."/>
            <person name="Jones D.C."/>
            <person name="Lemke C."/>
            <person name="Mansoor S."/>
            <person name="ur Rahman M."/>
            <person name="Rainville L.N."/>
            <person name="Rambani A."/>
            <person name="Reddy U.K."/>
            <person name="Rong J.K."/>
            <person name="Saranga Y."/>
            <person name="Scheffler B.E."/>
            <person name="Scheffler J.A."/>
            <person name="Stelly D.M."/>
            <person name="Triplett B.A."/>
            <person name="Van Deynze A."/>
            <person name="Vaslin M.F."/>
            <person name="Waghmare V.N."/>
            <person name="Walford S.A."/>
            <person name="Wright R.J."/>
            <person name="Zaki E.A."/>
            <person name="Zhang T."/>
            <person name="Dennis E.S."/>
            <person name="Mayer K.F."/>
            <person name="Peterson D.G."/>
            <person name="Rokhsar D.S."/>
            <person name="Wang X."/>
            <person name="Schmutz J."/>
        </authorList>
    </citation>
    <scope>NUCLEOTIDE SEQUENCE [LARGE SCALE GENOMIC DNA]</scope>
</reference>
<dbReference type="Gene3D" id="3.40.50.620">
    <property type="entry name" value="HUPs"/>
    <property type="match status" value="1"/>
</dbReference>
<dbReference type="PANTHER" id="PTHR21294">
    <property type="entry name" value="ELECTRON TRANSFER FLAVOPROTEIN BETA-SUBUNIT"/>
    <property type="match status" value="1"/>
</dbReference>
<dbReference type="GO" id="GO:0005759">
    <property type="term" value="C:mitochondrial matrix"/>
    <property type="evidence" value="ECO:0007669"/>
    <property type="project" value="UniProtKB-SubCell"/>
</dbReference>
<evidence type="ECO:0000313" key="7">
    <source>
        <dbReference type="EMBL" id="KJB34557.1"/>
    </source>
</evidence>
<evidence type="ECO:0000256" key="1">
    <source>
        <dbReference type="ARBA" id="ARBA00004305"/>
    </source>
</evidence>
<dbReference type="GO" id="GO:0033539">
    <property type="term" value="P:fatty acid beta-oxidation using acyl-CoA dehydrogenase"/>
    <property type="evidence" value="ECO:0007669"/>
    <property type="project" value="TreeGrafter"/>
</dbReference>